<gene>
    <name evidence="7" type="ORF">ElyMa_003836000</name>
</gene>
<dbReference type="PANTHER" id="PTHR43243">
    <property type="entry name" value="INNER MEMBRANE TRANSPORTER YGJI-RELATED"/>
    <property type="match status" value="1"/>
</dbReference>
<dbReference type="Proteomes" id="UP000762676">
    <property type="component" value="Unassembled WGS sequence"/>
</dbReference>
<comment type="caution">
    <text evidence="7">The sequence shown here is derived from an EMBL/GenBank/DDBJ whole genome shotgun (WGS) entry which is preliminary data.</text>
</comment>
<evidence type="ECO:0000256" key="6">
    <source>
        <dbReference type="SAM" id="Phobius"/>
    </source>
</evidence>
<evidence type="ECO:0000256" key="3">
    <source>
        <dbReference type="ARBA" id="ARBA00022692"/>
    </source>
</evidence>
<proteinExistence type="predicted"/>
<keyword evidence="3 6" id="KW-0812">Transmembrane</keyword>
<feature type="transmembrane region" description="Helical" evidence="6">
    <location>
        <begin position="119"/>
        <end position="143"/>
    </location>
</feature>
<evidence type="ECO:0000313" key="7">
    <source>
        <dbReference type="EMBL" id="GFR72279.1"/>
    </source>
</evidence>
<keyword evidence="5 6" id="KW-0472">Membrane</keyword>
<evidence type="ECO:0000313" key="8">
    <source>
        <dbReference type="Proteomes" id="UP000762676"/>
    </source>
</evidence>
<dbReference type="PANTHER" id="PTHR43243:SF4">
    <property type="entry name" value="CATIONIC AMINO ACID TRANSPORTER 4"/>
    <property type="match status" value="1"/>
</dbReference>
<feature type="transmembrane region" description="Helical" evidence="6">
    <location>
        <begin position="710"/>
        <end position="730"/>
    </location>
</feature>
<sequence>MEEHEPISWCKYLYRRMLLKHSAHPADLNTDLRRCLSTWQLTLLGLGPTMGVGVFVLPGHMAKDVTGPSVIFSVLIGCAVSALNALVFSEFSTNICQAGAQYIYLYKVRHAYLDKLRYIYLYKVFGEFAAFLAGSMLIIAGTLTASVGTRGWSGIIDFYLGDAVKNYTASVLGSNTLCAPFSATPDVLAFVLQIGVTAFVCFNILCTSMVNTALGVMNSLVLIFVFVCGLVYGDSQNFLNTDAGGMFPFGAEGVFKAAFLTIFAISEFEMTAMSAEEAKEPGKSIPRAMVTTLGFVTVMYVATVVGMLFLSPYWLLDVQSPLPSAFDHQGLTCVKLVITVVIAVGLSNLQIVTLYGVSRCMYRMSKDGLLFSFFLAVDKKSEIPLRAVLFAGLASSVIAMFFDLTHLIKLTLIFKVLSYIAVSSALIRLKITQSKAASAYWPALGNFDKEEEAKAEKSSIKSMAKHPGNLYTLQNGGTKCAETGDDVLGNGNTQKKSLQGLAESKSHALTIISLDVDRPFKTVGSMEEIKQLDLSIEGQNTNSLPLLTSHEIGNNNCIDSAHSLRKLNKISITEPIKPFPDDARGNHVQASTAYYTEAHHRATRILDTPSGADSKTFILSHQTRYGSRSNPGRIGAFYDGSHDTATTSDLPKTLCNSDNILATRLALWLSPVMPGIVSCNVLTPAMPLIPTLSIVSSAAILLVGIQEEGILELLVIIVLVVLGYLVMTYLRYVKQRRRQEKGEKQNLISSSDNQATASIQNGGQLSNTALQFEIHKN</sequence>
<dbReference type="GO" id="GO:0015171">
    <property type="term" value="F:amino acid transmembrane transporter activity"/>
    <property type="evidence" value="ECO:0007669"/>
    <property type="project" value="TreeGrafter"/>
</dbReference>
<evidence type="ECO:0000256" key="4">
    <source>
        <dbReference type="ARBA" id="ARBA00022989"/>
    </source>
</evidence>
<reference evidence="7 8" key="1">
    <citation type="journal article" date="2021" name="Elife">
        <title>Chloroplast acquisition without the gene transfer in kleptoplastic sea slugs, Plakobranchus ocellatus.</title>
        <authorList>
            <person name="Maeda T."/>
            <person name="Takahashi S."/>
            <person name="Yoshida T."/>
            <person name="Shimamura S."/>
            <person name="Takaki Y."/>
            <person name="Nagai Y."/>
            <person name="Toyoda A."/>
            <person name="Suzuki Y."/>
            <person name="Arimoto A."/>
            <person name="Ishii H."/>
            <person name="Satoh N."/>
            <person name="Nishiyama T."/>
            <person name="Hasebe M."/>
            <person name="Maruyama T."/>
            <person name="Minagawa J."/>
            <person name="Obokata J."/>
            <person name="Shigenobu S."/>
        </authorList>
    </citation>
    <scope>NUCLEOTIDE SEQUENCE [LARGE SCALE GENOMIC DNA]</scope>
</reference>
<protein>
    <submittedName>
        <fullName evidence="7">Cationic amino acid transporter 4</fullName>
    </submittedName>
</protein>
<comment type="subcellular location">
    <subcellularLocation>
        <location evidence="1">Membrane</location>
        <topology evidence="1">Multi-pass membrane protein</topology>
    </subcellularLocation>
</comment>
<accession>A0AAV4FH63</accession>
<feature type="transmembrane region" description="Helical" evidence="6">
    <location>
        <begin position="70"/>
        <end position="88"/>
    </location>
</feature>
<dbReference type="Pfam" id="PF13520">
    <property type="entry name" value="AA_permease_2"/>
    <property type="match status" value="1"/>
</dbReference>
<evidence type="ECO:0000256" key="1">
    <source>
        <dbReference type="ARBA" id="ARBA00004141"/>
    </source>
</evidence>
<feature type="transmembrane region" description="Helical" evidence="6">
    <location>
        <begin position="408"/>
        <end position="427"/>
    </location>
</feature>
<dbReference type="GO" id="GO:0005886">
    <property type="term" value="C:plasma membrane"/>
    <property type="evidence" value="ECO:0007669"/>
    <property type="project" value="TreeGrafter"/>
</dbReference>
<feature type="transmembrane region" description="Helical" evidence="6">
    <location>
        <begin position="187"/>
        <end position="206"/>
    </location>
</feature>
<feature type="transmembrane region" description="Helical" evidence="6">
    <location>
        <begin position="293"/>
        <end position="316"/>
    </location>
</feature>
<organism evidence="7 8">
    <name type="scientific">Elysia marginata</name>
    <dbReference type="NCBI Taxonomy" id="1093978"/>
    <lineage>
        <taxon>Eukaryota</taxon>
        <taxon>Metazoa</taxon>
        <taxon>Spiralia</taxon>
        <taxon>Lophotrochozoa</taxon>
        <taxon>Mollusca</taxon>
        <taxon>Gastropoda</taxon>
        <taxon>Heterobranchia</taxon>
        <taxon>Euthyneura</taxon>
        <taxon>Panpulmonata</taxon>
        <taxon>Sacoglossa</taxon>
        <taxon>Placobranchoidea</taxon>
        <taxon>Plakobranchidae</taxon>
        <taxon>Elysia</taxon>
    </lineage>
</organism>
<evidence type="ECO:0000256" key="5">
    <source>
        <dbReference type="ARBA" id="ARBA00023136"/>
    </source>
</evidence>
<dbReference type="AlphaFoldDB" id="A0AAV4FH63"/>
<keyword evidence="8" id="KW-1185">Reference proteome</keyword>
<name>A0AAV4FH63_9GAST</name>
<keyword evidence="4 6" id="KW-1133">Transmembrane helix</keyword>
<keyword evidence="2" id="KW-0813">Transport</keyword>
<feature type="transmembrane region" description="Helical" evidence="6">
    <location>
        <begin position="213"/>
        <end position="233"/>
    </location>
</feature>
<feature type="transmembrane region" description="Helical" evidence="6">
    <location>
        <begin position="383"/>
        <end position="402"/>
    </location>
</feature>
<feature type="transmembrane region" description="Helical" evidence="6">
    <location>
        <begin position="41"/>
        <end position="58"/>
    </location>
</feature>
<feature type="transmembrane region" description="Helical" evidence="6">
    <location>
        <begin position="336"/>
        <end position="362"/>
    </location>
</feature>
<dbReference type="InterPro" id="IPR002293">
    <property type="entry name" value="AA/rel_permease1"/>
</dbReference>
<evidence type="ECO:0000256" key="2">
    <source>
        <dbReference type="ARBA" id="ARBA00022448"/>
    </source>
</evidence>
<feature type="transmembrane region" description="Helical" evidence="6">
    <location>
        <begin position="253"/>
        <end position="272"/>
    </location>
</feature>
<dbReference type="Gene3D" id="1.20.1740.10">
    <property type="entry name" value="Amino acid/polyamine transporter I"/>
    <property type="match status" value="1"/>
</dbReference>
<dbReference type="EMBL" id="BMAT01007825">
    <property type="protein sequence ID" value="GFR72279.1"/>
    <property type="molecule type" value="Genomic_DNA"/>
</dbReference>